<dbReference type="EMBL" id="GBXM01103179">
    <property type="protein sequence ID" value="JAH05398.1"/>
    <property type="molecule type" value="Transcribed_RNA"/>
</dbReference>
<reference evidence="1" key="1">
    <citation type="submission" date="2014-11" db="EMBL/GenBank/DDBJ databases">
        <authorList>
            <person name="Amaro Gonzalez C."/>
        </authorList>
    </citation>
    <scope>NUCLEOTIDE SEQUENCE</scope>
</reference>
<organism evidence="1">
    <name type="scientific">Anguilla anguilla</name>
    <name type="common">European freshwater eel</name>
    <name type="synonym">Muraena anguilla</name>
    <dbReference type="NCBI Taxonomy" id="7936"/>
    <lineage>
        <taxon>Eukaryota</taxon>
        <taxon>Metazoa</taxon>
        <taxon>Chordata</taxon>
        <taxon>Craniata</taxon>
        <taxon>Vertebrata</taxon>
        <taxon>Euteleostomi</taxon>
        <taxon>Actinopterygii</taxon>
        <taxon>Neopterygii</taxon>
        <taxon>Teleostei</taxon>
        <taxon>Anguilliformes</taxon>
        <taxon>Anguillidae</taxon>
        <taxon>Anguilla</taxon>
    </lineage>
</organism>
<evidence type="ECO:0000313" key="1">
    <source>
        <dbReference type="EMBL" id="JAH05398.1"/>
    </source>
</evidence>
<proteinExistence type="predicted"/>
<sequence length="61" mass="6673">MKKLPSAGAGAEADFSNVNRAFLPRLTDNTADRWLKATDQLFLSLNGEENVAGLFPTPECY</sequence>
<accession>A0A0E9PNJ6</accession>
<name>A0A0E9PNJ6_ANGAN</name>
<protein>
    <submittedName>
        <fullName evidence="1">Uncharacterized protein</fullName>
    </submittedName>
</protein>
<reference evidence="1" key="2">
    <citation type="journal article" date="2015" name="Fish Shellfish Immunol.">
        <title>Early steps in the European eel (Anguilla anguilla)-Vibrio vulnificus interaction in the gills: Role of the RtxA13 toxin.</title>
        <authorList>
            <person name="Callol A."/>
            <person name="Pajuelo D."/>
            <person name="Ebbesson L."/>
            <person name="Teles M."/>
            <person name="MacKenzie S."/>
            <person name="Amaro C."/>
        </authorList>
    </citation>
    <scope>NUCLEOTIDE SEQUENCE</scope>
</reference>
<dbReference type="AlphaFoldDB" id="A0A0E9PNJ6"/>